<dbReference type="EMBL" id="JAAXPG010000007">
    <property type="protein sequence ID" value="NKY97831.1"/>
    <property type="molecule type" value="Genomic_DNA"/>
</dbReference>
<keyword evidence="1" id="KW-0472">Membrane</keyword>
<gene>
    <name evidence="2" type="ORF">HGB44_09175</name>
</gene>
<feature type="transmembrane region" description="Helical" evidence="1">
    <location>
        <begin position="59"/>
        <end position="76"/>
    </location>
</feature>
<organism evidence="2 3">
    <name type="scientific">Nocardiopsis alborubida</name>
    <dbReference type="NCBI Taxonomy" id="146802"/>
    <lineage>
        <taxon>Bacteria</taxon>
        <taxon>Bacillati</taxon>
        <taxon>Actinomycetota</taxon>
        <taxon>Actinomycetes</taxon>
        <taxon>Streptosporangiales</taxon>
        <taxon>Nocardiopsidaceae</taxon>
        <taxon>Nocardiopsis</taxon>
    </lineage>
</organism>
<reference evidence="2 3" key="1">
    <citation type="submission" date="2020-04" db="EMBL/GenBank/DDBJ databases">
        <title>MicrobeNet Type strains.</title>
        <authorList>
            <person name="Nicholson A.C."/>
        </authorList>
    </citation>
    <scope>NUCLEOTIDE SEQUENCE [LARGE SCALE GENOMIC DNA]</scope>
    <source>
        <strain evidence="2 3">ATCC 23612</strain>
    </source>
</reference>
<dbReference type="Proteomes" id="UP000553209">
    <property type="component" value="Unassembled WGS sequence"/>
</dbReference>
<keyword evidence="1" id="KW-1133">Transmembrane helix</keyword>
<evidence type="ECO:0000313" key="3">
    <source>
        <dbReference type="Proteomes" id="UP000553209"/>
    </source>
</evidence>
<dbReference type="InterPro" id="IPR045713">
    <property type="entry name" value="DUF6069"/>
</dbReference>
<feature type="transmembrane region" description="Helical" evidence="1">
    <location>
        <begin position="88"/>
        <end position="105"/>
    </location>
</feature>
<evidence type="ECO:0000313" key="2">
    <source>
        <dbReference type="EMBL" id="NKY97831.1"/>
    </source>
</evidence>
<keyword evidence="1" id="KW-0812">Transmembrane</keyword>
<feature type="transmembrane region" description="Helical" evidence="1">
    <location>
        <begin position="111"/>
        <end position="131"/>
    </location>
</feature>
<sequence>MATAASTTRTASTGPRRLLTAAAAVLAPLALWALAVPLTGVDLTAFPGGQARPVGPGSVAFAGLISAAAAWGLLAVLERTARRPRRAWTVTACVVLVLSLAGPLTSGAAPVVVLVLEGMHVLVGVVLILGLGRSART</sequence>
<keyword evidence="3" id="KW-1185">Reference proteome</keyword>
<dbReference type="RefSeq" id="WP_061081934.1">
    <property type="nucleotide sequence ID" value="NZ_JAAXPG010000007.1"/>
</dbReference>
<comment type="caution">
    <text evidence="2">The sequence shown here is derived from an EMBL/GenBank/DDBJ whole genome shotgun (WGS) entry which is preliminary data.</text>
</comment>
<proteinExistence type="predicted"/>
<accession>A0A7X6MAL5</accession>
<dbReference type="AlphaFoldDB" id="A0A7X6MAL5"/>
<evidence type="ECO:0000256" key="1">
    <source>
        <dbReference type="SAM" id="Phobius"/>
    </source>
</evidence>
<dbReference type="Pfam" id="PF19545">
    <property type="entry name" value="DUF6069"/>
    <property type="match status" value="1"/>
</dbReference>
<protein>
    <submittedName>
        <fullName evidence="2">Uncharacterized protein</fullName>
    </submittedName>
</protein>
<name>A0A7X6MAL5_9ACTN</name>